<dbReference type="EMBL" id="JABBFW010000024">
    <property type="protein sequence ID" value="NML17942.1"/>
    <property type="molecule type" value="Genomic_DNA"/>
</dbReference>
<evidence type="ECO:0000256" key="12">
    <source>
        <dbReference type="ARBA" id="ARBA00032877"/>
    </source>
</evidence>
<comment type="similarity">
    <text evidence="2">Belongs to the type IA topoisomerase family.</text>
</comment>
<dbReference type="PANTHER" id="PTHR11390">
    <property type="entry name" value="PROKARYOTIC DNA TOPOISOMERASE"/>
    <property type="match status" value="1"/>
</dbReference>
<evidence type="ECO:0000256" key="2">
    <source>
        <dbReference type="ARBA" id="ARBA00009446"/>
    </source>
</evidence>
<dbReference type="PROSITE" id="PS52039">
    <property type="entry name" value="TOPO_IA_2"/>
    <property type="match status" value="1"/>
</dbReference>
<dbReference type="InterPro" id="IPR025589">
    <property type="entry name" value="Toprim_C_rpt"/>
</dbReference>
<dbReference type="RefSeq" id="WP_169162839.1">
    <property type="nucleotide sequence ID" value="NZ_JABBFW010000024.1"/>
</dbReference>
<dbReference type="InterPro" id="IPR006171">
    <property type="entry name" value="TOPRIM_dom"/>
</dbReference>
<dbReference type="PRINTS" id="PR00417">
    <property type="entry name" value="PRTPISMRASEI"/>
</dbReference>
<dbReference type="SMART" id="SM00436">
    <property type="entry name" value="TOP1Bc"/>
    <property type="match status" value="1"/>
</dbReference>
<keyword evidence="17" id="KW-1185">Reference proteome</keyword>
<evidence type="ECO:0000256" key="5">
    <source>
        <dbReference type="ARBA" id="ARBA00022842"/>
    </source>
</evidence>
<dbReference type="InterPro" id="IPR003602">
    <property type="entry name" value="Topo_IA_DNA-bd_dom"/>
</dbReference>
<evidence type="ECO:0000256" key="8">
    <source>
        <dbReference type="ARBA" id="ARBA00023235"/>
    </source>
</evidence>
<keyword evidence="5" id="KW-0460">Magnesium</keyword>
<evidence type="ECO:0000313" key="17">
    <source>
        <dbReference type="Proteomes" id="UP000574067"/>
    </source>
</evidence>
<dbReference type="InterPro" id="IPR034144">
    <property type="entry name" value="TOPRIM_TopoIII"/>
</dbReference>
<feature type="domain" description="Topo IA-type catalytic" evidence="15">
    <location>
        <begin position="149"/>
        <end position="611"/>
    </location>
</feature>
<evidence type="ECO:0000259" key="14">
    <source>
        <dbReference type="PROSITE" id="PS50880"/>
    </source>
</evidence>
<name>A0A848FF84_9BURK</name>
<dbReference type="GO" id="GO:0006310">
    <property type="term" value="P:DNA recombination"/>
    <property type="evidence" value="ECO:0007669"/>
    <property type="project" value="TreeGrafter"/>
</dbReference>
<dbReference type="SUPFAM" id="SSF56712">
    <property type="entry name" value="Prokaryotic type I DNA topoisomerase"/>
    <property type="match status" value="1"/>
</dbReference>
<evidence type="ECO:0000256" key="11">
    <source>
        <dbReference type="ARBA" id="ARBA00032235"/>
    </source>
</evidence>
<dbReference type="InterPro" id="IPR005738">
    <property type="entry name" value="TopoIII"/>
</dbReference>
<keyword evidence="7" id="KW-0238">DNA-binding</keyword>
<keyword evidence="6" id="KW-0799">Topoisomerase</keyword>
<dbReference type="SMART" id="SM00437">
    <property type="entry name" value="TOP1Ac"/>
    <property type="match status" value="1"/>
</dbReference>
<evidence type="ECO:0000256" key="6">
    <source>
        <dbReference type="ARBA" id="ARBA00023029"/>
    </source>
</evidence>
<reference evidence="16 17" key="1">
    <citation type="submission" date="2020-04" db="EMBL/GenBank/DDBJ databases">
        <title>Azohydromonas sp. isolated from soil.</title>
        <authorList>
            <person name="Dahal R.H."/>
        </authorList>
    </citation>
    <scope>NUCLEOTIDE SEQUENCE [LARGE SCALE GENOMIC DNA]</scope>
    <source>
        <strain evidence="16 17">G-1-1-14</strain>
    </source>
</reference>
<dbReference type="InterPro" id="IPR013826">
    <property type="entry name" value="Topo_IA_cen_sub3"/>
</dbReference>
<dbReference type="AlphaFoldDB" id="A0A848FF84"/>
<organism evidence="16 17">
    <name type="scientific">Azohydromonas caseinilytica</name>
    <dbReference type="NCBI Taxonomy" id="2728836"/>
    <lineage>
        <taxon>Bacteria</taxon>
        <taxon>Pseudomonadati</taxon>
        <taxon>Pseudomonadota</taxon>
        <taxon>Betaproteobacteria</taxon>
        <taxon>Burkholderiales</taxon>
        <taxon>Sphaerotilaceae</taxon>
        <taxon>Azohydromonas</taxon>
    </lineage>
</organism>
<dbReference type="Gene3D" id="1.10.290.10">
    <property type="entry name" value="Topoisomerase I, domain 4"/>
    <property type="match status" value="1"/>
</dbReference>
<dbReference type="GO" id="GO:0006281">
    <property type="term" value="P:DNA repair"/>
    <property type="evidence" value="ECO:0007669"/>
    <property type="project" value="TreeGrafter"/>
</dbReference>
<dbReference type="GO" id="GO:0006265">
    <property type="term" value="P:DNA topological change"/>
    <property type="evidence" value="ECO:0007669"/>
    <property type="project" value="InterPro"/>
</dbReference>
<dbReference type="InterPro" id="IPR023406">
    <property type="entry name" value="Topo_IA_AS"/>
</dbReference>
<evidence type="ECO:0000256" key="3">
    <source>
        <dbReference type="ARBA" id="ARBA00012891"/>
    </source>
</evidence>
<dbReference type="Pfam" id="PF01751">
    <property type="entry name" value="Toprim"/>
    <property type="match status" value="1"/>
</dbReference>
<proteinExistence type="inferred from homology"/>
<feature type="region of interest" description="Disordered" evidence="13">
    <location>
        <begin position="713"/>
        <end position="778"/>
    </location>
</feature>
<evidence type="ECO:0000313" key="16">
    <source>
        <dbReference type="EMBL" id="NML17942.1"/>
    </source>
</evidence>
<dbReference type="GO" id="GO:0046872">
    <property type="term" value="F:metal ion binding"/>
    <property type="evidence" value="ECO:0007669"/>
    <property type="project" value="UniProtKB-KW"/>
</dbReference>
<dbReference type="InterPro" id="IPR013825">
    <property type="entry name" value="Topo_IA_cen_sub2"/>
</dbReference>
<sequence>MKTLIVAEKPSVAADIAQALGGFTRRGGYFERSDLLVASARGHLVQLGVRKDDDPGFNLARLPVIPQRFALEALPGTQQTLDLLRQLAGRSDVERLINACDAGREGELIFRLIVEYLRVRKPIERMWLQTMTATGIKQAYAQRRSDADMRPLAAAARSRAEADWLVGVNATRALTKANLVAPGELVSAGRVQTPTLALLVDREEEIRSFEPRDFWEVIATLSVAAGSWQAKWFDPAFKPNADPAARADRTFDRSMAETVQQACSGVTPNSVKDSSKPVRRNPPKLYDLTTLQRDANARHGFSAKTTLSLAQALYEQHKVLTYPRTDSNHLPEDYPPKVAQVLKLLPQGFQPFAQAILGHGWLTPRHPVFDNRKISDHFAIIPTGKAPTGLSEAESRIYDLVVRRFLAAFHPPAEYLETTRLAEIAGYRFRATGRVLVSAGWLAVYGGEAASAAKEKGKDAGKEVQNLPAMRAGEPVSNDAVTVRTGQTTPPPRFTEASLLAAMENAGKLVDDDALAAAMKERGLGTPATRANTIEELLSEKKRYLERHGKELVPTGKGIRLIQSLRDNGLVALASPELTGDWESRLARIERGQETREAFMAGIAGTTQDLVARIRAKAVAAPAGAAGVGAGTGTDIGCRCGQAKLQERPKSWGCPSCGLTIWKEMAGRKTRKTDVKALCKSGHTPVLDGFTSKAGKKFSAALRLAAGPGGGKVEFAFDDRGPAPRQDARQDLSRQSRPDTPGRATAPLQHAAPGVQPRRPSTGSRGRKGSGDFEPPPH</sequence>
<evidence type="ECO:0000256" key="9">
    <source>
        <dbReference type="ARBA" id="ARBA00030003"/>
    </source>
</evidence>
<dbReference type="NCBIfam" id="TIGR01056">
    <property type="entry name" value="topB"/>
    <property type="match status" value="1"/>
</dbReference>
<protein>
    <recommendedName>
        <fullName evidence="3">DNA topoisomerase</fullName>
        <ecNumber evidence="3">5.6.2.1</ecNumber>
    </recommendedName>
    <alternativeName>
        <fullName evidence="12">Omega-protein</fullName>
    </alternativeName>
    <alternativeName>
        <fullName evidence="11">Relaxing enzyme</fullName>
    </alternativeName>
    <alternativeName>
        <fullName evidence="9">Swivelase</fullName>
    </alternativeName>
    <alternativeName>
        <fullName evidence="10">Untwisting enzyme</fullName>
    </alternativeName>
</protein>
<keyword evidence="8 16" id="KW-0413">Isomerase</keyword>
<dbReference type="EC" id="5.6.2.1" evidence="3"/>
<dbReference type="SMART" id="SM00493">
    <property type="entry name" value="TOPRIM"/>
    <property type="match status" value="1"/>
</dbReference>
<dbReference type="Gene3D" id="2.70.20.10">
    <property type="entry name" value="Topoisomerase I, domain 3"/>
    <property type="match status" value="1"/>
</dbReference>
<dbReference type="PANTHER" id="PTHR11390:SF21">
    <property type="entry name" value="DNA TOPOISOMERASE 3-ALPHA"/>
    <property type="match status" value="1"/>
</dbReference>
<feature type="region of interest" description="Disordered" evidence="13">
    <location>
        <begin position="262"/>
        <end position="283"/>
    </location>
</feature>
<feature type="domain" description="Toprim" evidence="14">
    <location>
        <begin position="2"/>
        <end position="132"/>
    </location>
</feature>
<evidence type="ECO:0000256" key="10">
    <source>
        <dbReference type="ARBA" id="ARBA00031985"/>
    </source>
</evidence>
<dbReference type="InterPro" id="IPR013497">
    <property type="entry name" value="Topo_IA_cen"/>
</dbReference>
<gene>
    <name evidence="16" type="primary">topB</name>
    <name evidence="16" type="ORF">HHL10_23510</name>
</gene>
<dbReference type="Proteomes" id="UP000574067">
    <property type="component" value="Unassembled WGS sequence"/>
</dbReference>
<dbReference type="InterPro" id="IPR013824">
    <property type="entry name" value="Topo_IA_cen_sub1"/>
</dbReference>
<dbReference type="GO" id="GO:0003677">
    <property type="term" value="F:DNA binding"/>
    <property type="evidence" value="ECO:0007669"/>
    <property type="project" value="UniProtKB-KW"/>
</dbReference>
<evidence type="ECO:0000256" key="1">
    <source>
        <dbReference type="ARBA" id="ARBA00000213"/>
    </source>
</evidence>
<dbReference type="CDD" id="cd00186">
    <property type="entry name" value="TOP1Ac"/>
    <property type="match status" value="1"/>
</dbReference>
<dbReference type="CDD" id="cd03362">
    <property type="entry name" value="TOPRIM_TopoIA_TopoIII"/>
    <property type="match status" value="1"/>
</dbReference>
<evidence type="ECO:0000259" key="15">
    <source>
        <dbReference type="PROSITE" id="PS52039"/>
    </source>
</evidence>
<dbReference type="InterPro" id="IPR000380">
    <property type="entry name" value="Topo_IA"/>
</dbReference>
<evidence type="ECO:0000256" key="7">
    <source>
        <dbReference type="ARBA" id="ARBA00023125"/>
    </source>
</evidence>
<dbReference type="InterPro" id="IPR003601">
    <property type="entry name" value="Topo_IA_2"/>
</dbReference>
<feature type="compositionally biased region" description="Polar residues" evidence="13">
    <location>
        <begin position="262"/>
        <end position="272"/>
    </location>
</feature>
<dbReference type="Pfam" id="PF13342">
    <property type="entry name" value="Toprim_Crpt"/>
    <property type="match status" value="1"/>
</dbReference>
<dbReference type="InterPro" id="IPR023405">
    <property type="entry name" value="Topo_IA_core_domain"/>
</dbReference>
<dbReference type="PROSITE" id="PS50880">
    <property type="entry name" value="TOPRIM"/>
    <property type="match status" value="1"/>
</dbReference>
<comment type="caution">
    <text evidence="16">The sequence shown here is derived from an EMBL/GenBank/DDBJ whole genome shotgun (WGS) entry which is preliminary data.</text>
</comment>
<feature type="compositionally biased region" description="Basic and acidic residues" evidence="13">
    <location>
        <begin position="715"/>
        <end position="737"/>
    </location>
</feature>
<dbReference type="GO" id="GO:0003917">
    <property type="term" value="F:DNA topoisomerase type I (single strand cut, ATP-independent) activity"/>
    <property type="evidence" value="ECO:0007669"/>
    <property type="project" value="UniProtKB-EC"/>
</dbReference>
<feature type="compositionally biased region" description="Basic and acidic residues" evidence="13">
    <location>
        <begin position="769"/>
        <end position="778"/>
    </location>
</feature>
<dbReference type="GO" id="GO:0043597">
    <property type="term" value="C:cytoplasmic replication fork"/>
    <property type="evidence" value="ECO:0007669"/>
    <property type="project" value="TreeGrafter"/>
</dbReference>
<dbReference type="PROSITE" id="PS00396">
    <property type="entry name" value="TOPO_IA_1"/>
    <property type="match status" value="1"/>
</dbReference>
<evidence type="ECO:0000256" key="13">
    <source>
        <dbReference type="SAM" id="MobiDB-lite"/>
    </source>
</evidence>
<dbReference type="Gene3D" id="1.10.460.10">
    <property type="entry name" value="Topoisomerase I, domain 2"/>
    <property type="match status" value="1"/>
</dbReference>
<keyword evidence="4" id="KW-0479">Metal-binding</keyword>
<dbReference type="Pfam" id="PF01131">
    <property type="entry name" value="Topoisom_bac"/>
    <property type="match status" value="1"/>
</dbReference>
<accession>A0A848FF84</accession>
<dbReference type="Gene3D" id="3.40.50.140">
    <property type="match status" value="1"/>
</dbReference>
<comment type="catalytic activity">
    <reaction evidence="1">
        <text>ATP-independent breakage of single-stranded DNA, followed by passage and rejoining.</text>
        <dbReference type="EC" id="5.6.2.1"/>
    </reaction>
</comment>
<evidence type="ECO:0000256" key="4">
    <source>
        <dbReference type="ARBA" id="ARBA00022723"/>
    </source>
</evidence>